<name>A0A1A8XE95_9PROT</name>
<evidence type="ECO:0000259" key="9">
    <source>
        <dbReference type="Pfam" id="PF21082"/>
    </source>
</evidence>
<keyword evidence="5 7" id="KW-1133">Transmembrane helix</keyword>
<evidence type="ECO:0000256" key="2">
    <source>
        <dbReference type="ARBA" id="ARBA00008017"/>
    </source>
</evidence>
<keyword evidence="4 7" id="KW-0812">Transmembrane</keyword>
<dbReference type="Proteomes" id="UP000199169">
    <property type="component" value="Unassembled WGS sequence"/>
</dbReference>
<evidence type="ECO:0000256" key="7">
    <source>
        <dbReference type="SAM" id="Phobius"/>
    </source>
</evidence>
<proteinExistence type="inferred from homology"/>
<dbReference type="Pfam" id="PF00924">
    <property type="entry name" value="MS_channel_2nd"/>
    <property type="match status" value="1"/>
</dbReference>
<evidence type="ECO:0000313" key="10">
    <source>
        <dbReference type="EMBL" id="SBT03514.1"/>
    </source>
</evidence>
<feature type="domain" description="Mechanosensitive ion channel MscS C-terminal" evidence="9">
    <location>
        <begin position="498"/>
        <end position="583"/>
    </location>
</feature>
<dbReference type="STRING" id="1860102.ACCAA_1050020"/>
<dbReference type="AlphaFoldDB" id="A0A1A8XE95"/>
<feature type="transmembrane region" description="Helical" evidence="7">
    <location>
        <begin position="374"/>
        <end position="395"/>
    </location>
</feature>
<dbReference type="Gene3D" id="2.30.30.60">
    <property type="match status" value="1"/>
</dbReference>
<dbReference type="InterPro" id="IPR049278">
    <property type="entry name" value="MS_channel_C"/>
</dbReference>
<evidence type="ECO:0000313" key="11">
    <source>
        <dbReference type="Proteomes" id="UP000199169"/>
    </source>
</evidence>
<evidence type="ECO:0000256" key="6">
    <source>
        <dbReference type="ARBA" id="ARBA00023136"/>
    </source>
</evidence>
<dbReference type="InterPro" id="IPR023408">
    <property type="entry name" value="MscS_beta-dom_sf"/>
</dbReference>
<evidence type="ECO:0000256" key="4">
    <source>
        <dbReference type="ARBA" id="ARBA00022692"/>
    </source>
</evidence>
<dbReference type="InterPro" id="IPR011014">
    <property type="entry name" value="MscS_channel_TM-2"/>
</dbReference>
<reference evidence="11" key="1">
    <citation type="submission" date="2016-06" db="EMBL/GenBank/DDBJ databases">
        <authorList>
            <person name="McIlroy S.J."/>
            <person name="Karst S.M."/>
            <person name="Albertsen M."/>
        </authorList>
    </citation>
    <scope>NUCLEOTIDE SEQUENCE [LARGE SCALE GENOMIC DNA]</scope>
</reference>
<keyword evidence="3" id="KW-1003">Cell membrane</keyword>
<evidence type="ECO:0008006" key="12">
    <source>
        <dbReference type="Google" id="ProtNLM"/>
    </source>
</evidence>
<dbReference type="PANTHER" id="PTHR30566:SF5">
    <property type="entry name" value="MECHANOSENSITIVE ION CHANNEL PROTEIN 1, MITOCHONDRIAL-RELATED"/>
    <property type="match status" value="1"/>
</dbReference>
<gene>
    <name evidence="10" type="ORF">ACCAA_1050020</name>
</gene>
<evidence type="ECO:0000256" key="5">
    <source>
        <dbReference type="ARBA" id="ARBA00022989"/>
    </source>
</evidence>
<dbReference type="Gene3D" id="1.10.287.1260">
    <property type="match status" value="1"/>
</dbReference>
<organism evidence="10 11">
    <name type="scientific">Candidatus Accumulibacter aalborgensis</name>
    <dbReference type="NCBI Taxonomy" id="1860102"/>
    <lineage>
        <taxon>Bacteria</taxon>
        <taxon>Pseudomonadati</taxon>
        <taxon>Pseudomonadota</taxon>
        <taxon>Betaproteobacteria</taxon>
        <taxon>Candidatus Accumulibacter</taxon>
    </lineage>
</organism>
<keyword evidence="6 7" id="KW-0472">Membrane</keyword>
<comment type="subcellular location">
    <subcellularLocation>
        <location evidence="1">Cell membrane</location>
        <topology evidence="1">Multi-pass membrane protein</topology>
    </subcellularLocation>
</comment>
<dbReference type="SUPFAM" id="SSF82689">
    <property type="entry name" value="Mechanosensitive channel protein MscS (YggB), C-terminal domain"/>
    <property type="match status" value="1"/>
</dbReference>
<sequence>MSTMSVFLCAPLSLLAGWIITRSPRGVARYASNDRFGQAFDAFTLRLRWLAASLAWILVATTAFAQESANPLKPVDRSSPRATLKTFLDGSDALGAFLAQDYLPSPSRERFGRLISLSEVPLQSLDLSEVPPAARLKTGRSAALALYEVLSRIPLPPVDEIPDAGQVMQPTDKGPARWVIPNTEIALVRAPSGPRSGEFLFSAETVARASEFYERVRELPYRGPLPLKDLHHILTTNGGWMIPYAWIQSLPTSLRAPIADQSGWKWIALALLLAFVALFLWLAYRVSRLGDDESPFLRALAQFVMPASLLAATPAVAYLALAQINLTGSVGSAIELAATALLFLAGAWVAWRLAPVVAEAIIASPSVPPESIDAHVIRVGARLLGIFGGMALLAMGADRLGVPVYGVVAGLGVGGLAIALAARPSVENLIGGMSLFADKPIRVGDFCRYGDMQGTVEAIGLRSSRIRGPDRTVTTIPNAAMARMPIVNLTQRDRMLLKAVIGLRCETTPENLRYVLVRLRELLRSHPRVHPEPARARFIGLGTSSLDIEVFAYVMTRDSAEFLGIQEDILLRIMDVVEESGAAFAFPSQTLYLGRDHAPDDTKSQAAEAVVRKWREEGALPFPDFSPKQAGRVRGAAS</sequence>
<dbReference type="PANTHER" id="PTHR30566">
    <property type="entry name" value="YNAI-RELATED MECHANOSENSITIVE ION CHANNEL"/>
    <property type="match status" value="1"/>
</dbReference>
<dbReference type="InterPro" id="IPR011066">
    <property type="entry name" value="MscS_channel_C_sf"/>
</dbReference>
<dbReference type="GO" id="GO:0008381">
    <property type="term" value="F:mechanosensitive monoatomic ion channel activity"/>
    <property type="evidence" value="ECO:0007669"/>
    <property type="project" value="UniProtKB-ARBA"/>
</dbReference>
<dbReference type="Gene3D" id="3.30.70.100">
    <property type="match status" value="1"/>
</dbReference>
<feature type="domain" description="Mechanosensitive ion channel MscS" evidence="8">
    <location>
        <begin position="425"/>
        <end position="490"/>
    </location>
</feature>
<dbReference type="Pfam" id="PF21082">
    <property type="entry name" value="MS_channel_3rd"/>
    <property type="match status" value="1"/>
</dbReference>
<evidence type="ECO:0000256" key="3">
    <source>
        <dbReference type="ARBA" id="ARBA00022475"/>
    </source>
</evidence>
<dbReference type="InterPro" id="IPR006685">
    <property type="entry name" value="MscS_channel_2nd"/>
</dbReference>
<evidence type="ECO:0000256" key="1">
    <source>
        <dbReference type="ARBA" id="ARBA00004651"/>
    </source>
</evidence>
<comment type="similarity">
    <text evidence="2">Belongs to the MscS (TC 1.A.23) family.</text>
</comment>
<protein>
    <recommendedName>
        <fullName evidence="12">MscS Mechanosensitive ion channel</fullName>
    </recommendedName>
</protein>
<feature type="transmembrane region" description="Helical" evidence="7">
    <location>
        <begin position="296"/>
        <end position="321"/>
    </location>
</feature>
<dbReference type="SUPFAM" id="SSF50182">
    <property type="entry name" value="Sm-like ribonucleoproteins"/>
    <property type="match status" value="1"/>
</dbReference>
<evidence type="ECO:0000259" key="8">
    <source>
        <dbReference type="Pfam" id="PF00924"/>
    </source>
</evidence>
<dbReference type="SUPFAM" id="SSF82861">
    <property type="entry name" value="Mechanosensitive channel protein MscS (YggB), transmembrane region"/>
    <property type="match status" value="1"/>
</dbReference>
<dbReference type="RefSeq" id="WP_186405490.1">
    <property type="nucleotide sequence ID" value="NZ_FLQX01000008.1"/>
</dbReference>
<dbReference type="GO" id="GO:0005886">
    <property type="term" value="C:plasma membrane"/>
    <property type="evidence" value="ECO:0007669"/>
    <property type="project" value="UniProtKB-SubCell"/>
</dbReference>
<dbReference type="InterPro" id="IPR010920">
    <property type="entry name" value="LSM_dom_sf"/>
</dbReference>
<feature type="transmembrane region" description="Helical" evidence="7">
    <location>
        <begin position="333"/>
        <end position="354"/>
    </location>
</feature>
<dbReference type="EMBL" id="FLQX01000008">
    <property type="protein sequence ID" value="SBT03514.1"/>
    <property type="molecule type" value="Genomic_DNA"/>
</dbReference>
<accession>A0A1A8XE95</accession>
<feature type="transmembrane region" description="Helical" evidence="7">
    <location>
        <begin position="263"/>
        <end position="284"/>
    </location>
</feature>
<feature type="transmembrane region" description="Helical" evidence="7">
    <location>
        <begin position="402"/>
        <end position="422"/>
    </location>
</feature>
<keyword evidence="11" id="KW-1185">Reference proteome</keyword>